<name>A0ABT8M6H9_9EURY</name>
<keyword evidence="4" id="KW-0378">Hydrolase</keyword>
<dbReference type="EMBL" id="VCYH01000001">
    <property type="protein sequence ID" value="MDN7023549.1"/>
    <property type="molecule type" value="Genomic_DNA"/>
</dbReference>
<proteinExistence type="inferred from homology"/>
<evidence type="ECO:0000256" key="4">
    <source>
        <dbReference type="ARBA" id="ARBA00022801"/>
    </source>
</evidence>
<evidence type="ECO:0000313" key="6">
    <source>
        <dbReference type="EMBL" id="MDN7023549.1"/>
    </source>
</evidence>
<dbReference type="Gene3D" id="1.20.120.580">
    <property type="entry name" value="bsu32300-like"/>
    <property type="match status" value="1"/>
</dbReference>
<comment type="caution">
    <text evidence="6">The sequence shown here is derived from an EMBL/GenBank/DDBJ whole genome shotgun (WGS) entry which is preliminary data.</text>
</comment>
<keyword evidence="3" id="KW-0540">Nuclease</keyword>
<evidence type="ECO:0000256" key="2">
    <source>
        <dbReference type="ARBA" id="ARBA00022649"/>
    </source>
</evidence>
<evidence type="ECO:0000313" key="7">
    <source>
        <dbReference type="Proteomes" id="UP001168338"/>
    </source>
</evidence>
<dbReference type="NCBIfam" id="NF047751">
    <property type="entry name" value="HepT_toxin"/>
    <property type="match status" value="1"/>
</dbReference>
<dbReference type="RefSeq" id="WP_301662590.1">
    <property type="nucleotide sequence ID" value="NZ_VCYH01000001.1"/>
</dbReference>
<keyword evidence="1" id="KW-0597">Phosphoprotein</keyword>
<dbReference type="Pfam" id="PF01934">
    <property type="entry name" value="HepT-like"/>
    <property type="match status" value="1"/>
</dbReference>
<dbReference type="PANTHER" id="PTHR33397:SF5">
    <property type="entry name" value="RNASE YUTE-RELATED"/>
    <property type="match status" value="1"/>
</dbReference>
<accession>A0ABT8M6H9</accession>
<reference evidence="6" key="1">
    <citation type="submission" date="2019-05" db="EMBL/GenBank/DDBJ databases">
        <title>Methanoculleus sp. FWC-SCC1, a methanogenic archaeon isolated from deep marine cold seep.</title>
        <authorList>
            <person name="Chen Y.-W."/>
            <person name="Chen S.-C."/>
            <person name="Teng N.-H."/>
            <person name="Lai M.-C."/>
        </authorList>
    </citation>
    <scope>NUCLEOTIDE SEQUENCE</scope>
    <source>
        <strain evidence="6">FWC-SCC1</strain>
    </source>
</reference>
<evidence type="ECO:0000256" key="5">
    <source>
        <dbReference type="ARBA" id="ARBA00024207"/>
    </source>
</evidence>
<keyword evidence="7" id="KW-1185">Reference proteome</keyword>
<dbReference type="InterPro" id="IPR037038">
    <property type="entry name" value="HepT-like_sf"/>
</dbReference>
<gene>
    <name evidence="6" type="ORF">FGU65_01305</name>
</gene>
<organism evidence="6 7">
    <name type="scientific">Methanoculleus frigidifontis</name>
    <dbReference type="NCBI Taxonomy" id="2584085"/>
    <lineage>
        <taxon>Archaea</taxon>
        <taxon>Methanobacteriati</taxon>
        <taxon>Methanobacteriota</taxon>
        <taxon>Stenosarchaea group</taxon>
        <taxon>Methanomicrobia</taxon>
        <taxon>Methanomicrobiales</taxon>
        <taxon>Methanomicrobiaceae</taxon>
        <taxon>Methanoculleus</taxon>
    </lineage>
</organism>
<evidence type="ECO:0000256" key="3">
    <source>
        <dbReference type="ARBA" id="ARBA00022722"/>
    </source>
</evidence>
<dbReference type="InterPro" id="IPR008201">
    <property type="entry name" value="HepT-like"/>
</dbReference>
<dbReference type="InterPro" id="IPR052379">
    <property type="entry name" value="Type_VII_TA_RNase"/>
</dbReference>
<keyword evidence="2" id="KW-1277">Toxin-antitoxin system</keyword>
<dbReference type="PANTHER" id="PTHR33397">
    <property type="entry name" value="UPF0331 PROTEIN YUTE"/>
    <property type="match status" value="1"/>
</dbReference>
<sequence length="142" mass="16425">MMPGPEERIVQKIEMLIDRSEFIEQHISDEMLHDRILRKALYKELQEAVEIMMDIGALARRSMHASAQDDYSTIDELVRLGILTPETGRDAKTANGLRNRLVHEYDGVDDTIAYTAMHRLLPVLRTFAQEITTWLKEQKTKS</sequence>
<protein>
    <submittedName>
        <fullName evidence="6">DUF86 domain-containing protein</fullName>
    </submittedName>
</protein>
<evidence type="ECO:0000256" key="1">
    <source>
        <dbReference type="ARBA" id="ARBA00022553"/>
    </source>
</evidence>
<dbReference type="Proteomes" id="UP001168338">
    <property type="component" value="Unassembled WGS sequence"/>
</dbReference>
<comment type="similarity">
    <text evidence="5">Belongs to the HepT RNase toxin family.</text>
</comment>